<protein>
    <submittedName>
        <fullName evidence="1">Uncharacterized protein</fullName>
    </submittedName>
</protein>
<accession>A0A8S0WJV4</accession>
<gene>
    <name evidence="1" type="ORF">METHB2_430027</name>
</gene>
<name>A0A8S0WJV4_9GAMM</name>
<organism evidence="1 2">
    <name type="scientific">Candidatus Methylobacter favarea</name>
    <dbReference type="NCBI Taxonomy" id="2707345"/>
    <lineage>
        <taxon>Bacteria</taxon>
        <taxon>Pseudomonadati</taxon>
        <taxon>Pseudomonadota</taxon>
        <taxon>Gammaproteobacteria</taxon>
        <taxon>Methylococcales</taxon>
        <taxon>Methylococcaceae</taxon>
        <taxon>Methylobacter</taxon>
    </lineage>
</organism>
<dbReference type="AlphaFoldDB" id="A0A8S0WJV4"/>
<reference evidence="1 2" key="1">
    <citation type="submission" date="2020-02" db="EMBL/GenBank/DDBJ databases">
        <authorList>
            <person name="Hogendoorn C."/>
        </authorList>
    </citation>
    <scope>NUCLEOTIDE SEQUENCE [LARGE SCALE GENOMIC DNA]</scope>
    <source>
        <strain evidence="1">METHB21</strain>
    </source>
</reference>
<keyword evidence="2" id="KW-1185">Reference proteome</keyword>
<evidence type="ECO:0000313" key="1">
    <source>
        <dbReference type="EMBL" id="CAA9891548.1"/>
    </source>
</evidence>
<dbReference type="EMBL" id="CADCXN010000073">
    <property type="protein sequence ID" value="CAA9891548.1"/>
    <property type="molecule type" value="Genomic_DNA"/>
</dbReference>
<dbReference type="Proteomes" id="UP000494216">
    <property type="component" value="Unassembled WGS sequence"/>
</dbReference>
<evidence type="ECO:0000313" key="2">
    <source>
        <dbReference type="Proteomes" id="UP000494216"/>
    </source>
</evidence>
<proteinExistence type="predicted"/>
<sequence>MQPVSLPWRLGATLRHEANQILHELPAWWQNIGVLPDDATDALTSRAGSERHNRAC</sequence>
<comment type="caution">
    <text evidence="1">The sequence shown here is derived from an EMBL/GenBank/DDBJ whole genome shotgun (WGS) entry which is preliminary data.</text>
</comment>